<dbReference type="InterPro" id="IPR013783">
    <property type="entry name" value="Ig-like_fold"/>
</dbReference>
<dbReference type="Gene3D" id="2.60.40.10">
    <property type="entry name" value="Immunoglobulins"/>
    <property type="match status" value="3"/>
</dbReference>
<dbReference type="SMART" id="SM00089">
    <property type="entry name" value="PKD"/>
    <property type="match status" value="3"/>
</dbReference>
<dbReference type="Pfam" id="PF17517">
    <property type="entry name" value="IgGFc_binding"/>
    <property type="match status" value="1"/>
</dbReference>
<feature type="domain" description="PKD" evidence="1">
    <location>
        <begin position="566"/>
        <end position="636"/>
    </location>
</feature>
<accession>A0A7S9KZJ6</accession>
<dbReference type="InterPro" id="IPR035986">
    <property type="entry name" value="PKD_dom_sf"/>
</dbReference>
<dbReference type="PANTHER" id="PTHR46534">
    <property type="entry name" value="IGGFC_BINDING DOMAIN-CONTAINING PROTEIN"/>
    <property type="match status" value="1"/>
</dbReference>
<dbReference type="InterPro" id="IPR000601">
    <property type="entry name" value="PKD_dom"/>
</dbReference>
<dbReference type="EMBL" id="CP064939">
    <property type="protein sequence ID" value="QPH39736.1"/>
    <property type="molecule type" value="Genomic_DNA"/>
</dbReference>
<dbReference type="NCBIfam" id="TIGR04131">
    <property type="entry name" value="Bac_Flav_CTERM"/>
    <property type="match status" value="1"/>
</dbReference>
<dbReference type="KEGG" id="pex:IZT61_00180"/>
<dbReference type="Pfam" id="PF13585">
    <property type="entry name" value="CHU_C"/>
    <property type="match status" value="1"/>
</dbReference>
<organism evidence="2 3">
    <name type="scientific">Pedobacter endophyticus</name>
    <dbReference type="NCBI Taxonomy" id="2789740"/>
    <lineage>
        <taxon>Bacteria</taxon>
        <taxon>Pseudomonadati</taxon>
        <taxon>Bacteroidota</taxon>
        <taxon>Sphingobacteriia</taxon>
        <taxon>Sphingobacteriales</taxon>
        <taxon>Sphingobacteriaceae</taxon>
        <taxon>Pedobacter</taxon>
    </lineage>
</organism>
<dbReference type="SUPFAM" id="SSF49299">
    <property type="entry name" value="PKD domain"/>
    <property type="match status" value="3"/>
</dbReference>
<dbReference type="InterPro" id="IPR026341">
    <property type="entry name" value="T9SS_type_B"/>
</dbReference>
<feature type="domain" description="PKD" evidence="1">
    <location>
        <begin position="745"/>
        <end position="834"/>
    </location>
</feature>
<feature type="domain" description="PKD" evidence="1">
    <location>
        <begin position="688"/>
        <end position="736"/>
    </location>
</feature>
<dbReference type="CDD" id="cd00146">
    <property type="entry name" value="PKD"/>
    <property type="match status" value="3"/>
</dbReference>
<reference evidence="2 3" key="1">
    <citation type="submission" date="2020-11" db="EMBL/GenBank/DDBJ databases">
        <title>Pedobacter endophytica, an endophytic bacteria isolated form Carex pumila.</title>
        <authorList>
            <person name="Peng Y."/>
            <person name="Jiang L."/>
            <person name="Lee J."/>
        </authorList>
    </citation>
    <scope>NUCLEOTIDE SEQUENCE [LARGE SCALE GENOMIC DNA]</scope>
    <source>
        <strain evidence="2 3">JBR3-12</strain>
    </source>
</reference>
<protein>
    <submittedName>
        <fullName evidence="2">PKD domain-containing protein</fullName>
    </submittedName>
</protein>
<sequence>MSKTNKQTLVTRGRLFLTTLILFFSISAFGQSISNEGLDFWAVFPSHVPSSSDARLAAQIVLFVTSKETTEVRVTCGSFDKLVKIEPNIAVPIEVPRADSYVDIYEADRVLTNRGIHVAVTPGKPKVAVYAHIYAGNRSAASLILPFDALGQKYFSANYTQTSSSGRNFLTLVGVMDNSRLIIKRKDGTEEPPIDLNAGDVYEYTSGLSDLTGVSVYVDPTSPTASCTRFAAFSGSSTIVIEDCHPINSSADPLYQQVYPISSLGKSYGIVPFFGQSYLYRAIATEPDTKIYQDGVLVTTLVNAGDFYPSDRLNDATLVTADKKILVSQYMYSVACASSSGGHAGNGDADMVLLNPVEFNVNNITVFSSGKENIFEKFLNILIKTDRTATFKINGTAPAATWTPLAGNPLYSYAQIQVTDEHLTLSADVGFNAIAYGYGRTESYAYSAGTNLAANNYLTVVNTESDEKGPDGCVGVPVALRITLPYPASSIDWTLDDGVPQSLLDPEEPIRQADGTYLYVYNSPFPVAAYPQGKHKVEVSAPASDVDLCITIDPNIKYQFTIYDLPVAGFTTDVTAACVNGDVKFTSIPDPSGIVISNWYWDFGDGTPSVDEANPIHQYANEGNYQATLLVKSVNGCLSDPIPKQTLQIHPLPQSDFILPTNGCKNTAVVIADNSEISTAVFPASKIVEWTWDFGDGTAPEVRTDKLPFVHVFADKGTYFVTLTTKSSEGCETTSSSKRIIINDLPVANFTLPDVCFADASATFTNTSTDASDGRGVLSYQWDFGDVNATAANPNTSNAPTGRHQYNTAGTYVVTLTVINSNGCQSVSTQNFTVNGRVDLADFTVRNEADLCSNNDVIITNGFTALSGRIVKLEIYQDAARHPGTISKTVMYPKDNEEIPLTYEGFGGNEDEKFTIRIVAFTGDNSDCSKDISKEITLKPAPQVVFNDLVPVCEADGSVSVALASETTGIVGNEAYTSDGRGLAPDGRFNPKVAGAGFHNITYTFTAYNGCSTSITKTIEVYKSPLADAGETLYILSGDKITIPAKASGEDLLYQWAPALNLETSDVLNPVASPDIDTEYTLTVTTQPNGCTATSKVLVKVLQLVKPPNAFTPNGDNVNDVWQIANLESYPNATVEVFTRNGSKVFFSNRYAVPFDGNYQNEPLPVGVYYYVINPGNGRKTITGSLTIIR</sequence>
<name>A0A7S9KZJ6_9SPHI</name>
<evidence type="ECO:0000313" key="2">
    <source>
        <dbReference type="EMBL" id="QPH39736.1"/>
    </source>
</evidence>
<dbReference type="PROSITE" id="PS50093">
    <property type="entry name" value="PKD"/>
    <property type="match status" value="3"/>
</dbReference>
<dbReference type="PANTHER" id="PTHR46534:SF1">
    <property type="entry name" value="IGGFC-BINDING PROTEIN N-TERMINAL DOMAIN-CONTAINING PROTEIN"/>
    <property type="match status" value="1"/>
</dbReference>
<dbReference type="InterPro" id="IPR035234">
    <property type="entry name" value="IgGFc-bd_N"/>
</dbReference>
<dbReference type="Pfam" id="PF18911">
    <property type="entry name" value="PKD_4"/>
    <property type="match status" value="3"/>
</dbReference>
<dbReference type="Proteomes" id="UP000594759">
    <property type="component" value="Chromosome"/>
</dbReference>
<dbReference type="AlphaFoldDB" id="A0A7S9KZJ6"/>
<dbReference type="InterPro" id="IPR022409">
    <property type="entry name" value="PKD/Chitinase_dom"/>
</dbReference>
<proteinExistence type="predicted"/>
<dbReference type="RefSeq" id="WP_196099202.1">
    <property type="nucleotide sequence ID" value="NZ_CP064939.1"/>
</dbReference>
<keyword evidence="3" id="KW-1185">Reference proteome</keyword>
<evidence type="ECO:0000313" key="3">
    <source>
        <dbReference type="Proteomes" id="UP000594759"/>
    </source>
</evidence>
<gene>
    <name evidence="2" type="ORF">IZT61_00180</name>
</gene>
<evidence type="ECO:0000259" key="1">
    <source>
        <dbReference type="PROSITE" id="PS50093"/>
    </source>
</evidence>